<feature type="domain" description="PIN" evidence="2">
    <location>
        <begin position="6"/>
        <end position="127"/>
    </location>
</feature>
<evidence type="ECO:0000256" key="1">
    <source>
        <dbReference type="ARBA" id="ARBA00022842"/>
    </source>
</evidence>
<dbReference type="SUPFAM" id="SSF88723">
    <property type="entry name" value="PIN domain-like"/>
    <property type="match status" value="1"/>
</dbReference>
<keyword evidence="1" id="KW-0460">Magnesium</keyword>
<gene>
    <name evidence="3" type="ORF">UY16_C0060G0004</name>
</gene>
<comment type="caution">
    <text evidence="3">The sequence shown here is derived from an EMBL/GenBank/DDBJ whole genome shotgun (WGS) entry which is preliminary data.</text>
</comment>
<dbReference type="InterPro" id="IPR002716">
    <property type="entry name" value="PIN_dom"/>
</dbReference>
<dbReference type="EMBL" id="LCOY01000060">
    <property type="protein sequence ID" value="KKU86224.1"/>
    <property type="molecule type" value="Genomic_DNA"/>
</dbReference>
<protein>
    <recommendedName>
        <fullName evidence="2">PIN domain-containing protein</fullName>
    </recommendedName>
</protein>
<name>A0A0G1TWV3_9BACT</name>
<reference evidence="3 4" key="1">
    <citation type="journal article" date="2015" name="Nature">
        <title>rRNA introns, odd ribosomes, and small enigmatic genomes across a large radiation of phyla.</title>
        <authorList>
            <person name="Brown C.T."/>
            <person name="Hug L.A."/>
            <person name="Thomas B.C."/>
            <person name="Sharon I."/>
            <person name="Castelle C.J."/>
            <person name="Singh A."/>
            <person name="Wilkins M.J."/>
            <person name="Williams K.H."/>
            <person name="Banfield J.F."/>
        </authorList>
    </citation>
    <scope>NUCLEOTIDE SEQUENCE [LARGE SCALE GENOMIC DNA]</scope>
</reference>
<dbReference type="InterPro" id="IPR051619">
    <property type="entry name" value="TypeII_TA_RNase_PINc/VapC"/>
</dbReference>
<dbReference type="PANTHER" id="PTHR35901:SF1">
    <property type="entry name" value="EXONUCLEASE VAPC9"/>
    <property type="match status" value="1"/>
</dbReference>
<dbReference type="Proteomes" id="UP000034739">
    <property type="component" value="Unassembled WGS sequence"/>
</dbReference>
<dbReference type="Pfam" id="PF01850">
    <property type="entry name" value="PIN"/>
    <property type="match status" value="1"/>
</dbReference>
<evidence type="ECO:0000313" key="4">
    <source>
        <dbReference type="Proteomes" id="UP000034739"/>
    </source>
</evidence>
<dbReference type="PANTHER" id="PTHR35901">
    <property type="entry name" value="RIBONUCLEASE VAPC3"/>
    <property type="match status" value="1"/>
</dbReference>
<evidence type="ECO:0000313" key="3">
    <source>
        <dbReference type="EMBL" id="KKU86224.1"/>
    </source>
</evidence>
<accession>A0A0G1TWV3</accession>
<dbReference type="Gene3D" id="3.40.50.1010">
    <property type="entry name" value="5'-nuclease"/>
    <property type="match status" value="1"/>
</dbReference>
<proteinExistence type="predicted"/>
<sequence>MAKQKIILDSSVIVKFLFSEGEEYLRQADQLLHETREGAIDLLAPVLSKYEVGNVIRFRNMTITEKQVNWDNFGLVPIKFIEMQEKDGRRALDIAEMFKITFYDAIFLALAERMKAILVTANPKHQKKLAGVKVVDLKDY</sequence>
<dbReference type="CDD" id="cd09873">
    <property type="entry name" value="PIN_Pae0151-like"/>
    <property type="match status" value="1"/>
</dbReference>
<evidence type="ECO:0000259" key="2">
    <source>
        <dbReference type="Pfam" id="PF01850"/>
    </source>
</evidence>
<dbReference type="AlphaFoldDB" id="A0A0G1TWV3"/>
<organism evidence="3 4">
    <name type="scientific">Candidatus Gottesmanbacteria bacterium GW2011_GWA2_47_9</name>
    <dbReference type="NCBI Taxonomy" id="1618445"/>
    <lineage>
        <taxon>Bacteria</taxon>
        <taxon>Candidatus Gottesmaniibacteriota</taxon>
    </lineage>
</organism>
<dbReference type="InterPro" id="IPR029060">
    <property type="entry name" value="PIN-like_dom_sf"/>
</dbReference>
<dbReference type="InterPro" id="IPR044153">
    <property type="entry name" value="PIN_Pae0151-like"/>
</dbReference>